<dbReference type="RefSeq" id="WP_133218326.1">
    <property type="nucleotide sequence ID" value="NZ_NRSG01000009.1"/>
</dbReference>
<dbReference type="Gene3D" id="3.55.50.10">
    <property type="entry name" value="Baseplate protein-like domains"/>
    <property type="match status" value="1"/>
</dbReference>
<dbReference type="Pfam" id="PF05954">
    <property type="entry name" value="Phage_GPD"/>
    <property type="match status" value="1"/>
</dbReference>
<comment type="caution">
    <text evidence="1">The sequence shown here is derived from an EMBL/GenBank/DDBJ whole genome shotgun (WGS) entry which is preliminary data.</text>
</comment>
<dbReference type="EMBL" id="NRSG01000009">
    <property type="protein sequence ID" value="MBK1657108.1"/>
    <property type="molecule type" value="Genomic_DNA"/>
</dbReference>
<dbReference type="SUPFAM" id="SSF69279">
    <property type="entry name" value="Phage tail proteins"/>
    <property type="match status" value="1"/>
</dbReference>
<gene>
    <name evidence="1" type="ORF">CKO45_02545</name>
</gene>
<proteinExistence type="predicted"/>
<dbReference type="Proteomes" id="UP000697995">
    <property type="component" value="Unassembled WGS sequence"/>
</dbReference>
<sequence length="346" mass="36930">MPPLALANIRPTARIDGQDRPALEQAVLELTIAQPAAGMDSAEMRLVNFSPTATDPPDFPFADIPLGARIEIFVGEPGAPALFDGEVTGLEERYGGAAPELVVLAEDRLHRLARKRRSRVFESQSADAVVGAMAAEAGLQADARVSSAAATWHQMNESDLAFLRRLLARFGVTPRLRQGRLVARQEEAPLTTIPLSVNAEIRKLRILADLARQASQATVRGWDLKADAVVTARADRATPPAQRTGAKDLLSRLGWPGDDLLVSPPPATQGLADDQAAAAFSGTARRFLSGDMICDGNPAVIAGAAVEIAGVSSRLAGIYRVTEATHHFDLGHGYETFARLARADWP</sequence>
<evidence type="ECO:0008006" key="3">
    <source>
        <dbReference type="Google" id="ProtNLM"/>
    </source>
</evidence>
<protein>
    <recommendedName>
        <fullName evidence="3">Phage protein D</fullName>
    </recommendedName>
</protein>
<evidence type="ECO:0000313" key="1">
    <source>
        <dbReference type="EMBL" id="MBK1657108.1"/>
    </source>
</evidence>
<evidence type="ECO:0000313" key="2">
    <source>
        <dbReference type="Proteomes" id="UP000697995"/>
    </source>
</evidence>
<organism evidence="1 2">
    <name type="scientific">Paracraurococcus ruber</name>
    <dbReference type="NCBI Taxonomy" id="77675"/>
    <lineage>
        <taxon>Bacteria</taxon>
        <taxon>Pseudomonadati</taxon>
        <taxon>Pseudomonadota</taxon>
        <taxon>Alphaproteobacteria</taxon>
        <taxon>Acetobacterales</taxon>
        <taxon>Roseomonadaceae</taxon>
        <taxon>Paracraurococcus</taxon>
    </lineage>
</organism>
<reference evidence="1 2" key="1">
    <citation type="journal article" date="2020" name="Microorganisms">
        <title>Osmotic Adaptation and Compatible Solute Biosynthesis of Phototrophic Bacteria as Revealed from Genome Analyses.</title>
        <authorList>
            <person name="Imhoff J.F."/>
            <person name="Rahn T."/>
            <person name="Kunzel S."/>
            <person name="Keller A."/>
            <person name="Neulinger S.C."/>
        </authorList>
    </citation>
    <scope>NUCLEOTIDE SEQUENCE [LARGE SCALE GENOMIC DNA]</scope>
    <source>
        <strain evidence="1 2">DSM 15382</strain>
    </source>
</reference>
<accession>A0ABS1CRW9</accession>
<keyword evidence="2" id="KW-1185">Reference proteome</keyword>
<name>A0ABS1CRW9_9PROT</name>